<evidence type="ECO:0000256" key="6">
    <source>
        <dbReference type="ARBA" id="ARBA00022741"/>
    </source>
</evidence>
<dbReference type="EC" id="3.1.3.-" evidence="12"/>
<evidence type="ECO:0000256" key="3">
    <source>
        <dbReference type="ARBA" id="ARBA00022694"/>
    </source>
</evidence>
<comment type="similarity">
    <text evidence="12">Belongs to the tRNA nucleotidyltransferase/poly(A) polymerase family. Bacterial CCA-adding enzyme type 1 subfamily.</text>
</comment>
<evidence type="ECO:0000313" key="14">
    <source>
        <dbReference type="EMBL" id="TKB51437.1"/>
    </source>
</evidence>
<dbReference type="EMBL" id="SWCI01000001">
    <property type="protein sequence ID" value="TKB51437.1"/>
    <property type="molecule type" value="Genomic_DNA"/>
</dbReference>
<keyword evidence="9 12" id="KW-0067">ATP-binding</keyword>
<evidence type="ECO:0000256" key="4">
    <source>
        <dbReference type="ARBA" id="ARBA00022695"/>
    </source>
</evidence>
<feature type="binding site" evidence="12">
    <location>
        <position position="8"/>
    </location>
    <ligand>
        <name>ATP</name>
        <dbReference type="ChEBI" id="CHEBI:30616"/>
    </ligand>
</feature>
<proteinExistence type="inferred from homology"/>
<sequence>MQIYLVGGAVRDQLLGLEVKDRDHLVVGATPEQMLDLGYQSVGKSFPVFLHPQTQEEYALARTETKSGHGYTGFEVCSDPDVTLEQDLLRRDLTVNAIAMDDQGRLHDPCHGQADLDARVLRHVSPAFVEDPLRVLRVARFAARFHPQGFRVADETLALMAELASSGELAHLTPERVWNETERALAGPCPWVYFEVLHACGALKVLMSELADLEGVPQPKAHHPEVDTLRHTLMVLKRASELSGSVSVRFAALTHDLGKALTPQAGWPSHIGHEQRGLAPLARLCQRLKVPNAPRELAEIGCRWHLHGHRALALKPATLLRLFDGIDAWRKPQRFEEFVLVCQADAQGRLGMEDSPYPQGQWLRDALRLANQIEVRPIIQAGFSGGEIKAELTRRRTQVLADARPSPGVM</sequence>
<feature type="binding site" evidence="12">
    <location>
        <position position="11"/>
    </location>
    <ligand>
        <name>CTP</name>
        <dbReference type="ChEBI" id="CHEBI:37563"/>
    </ligand>
</feature>
<evidence type="ECO:0000256" key="1">
    <source>
        <dbReference type="ARBA" id="ARBA00022596"/>
    </source>
</evidence>
<dbReference type="GO" id="GO:0004112">
    <property type="term" value="F:cyclic-nucleotide phosphodiesterase activity"/>
    <property type="evidence" value="ECO:0007669"/>
    <property type="project" value="UniProtKB-UniRule"/>
</dbReference>
<comment type="domain">
    <text evidence="12">Comprises two domains: an N-terminal domain containing the nucleotidyltransferase activity and a C-terminal HD domain associated with both phosphodiesterase and phosphatase activities.</text>
</comment>
<keyword evidence="8 12" id="KW-0378">Hydrolase</keyword>
<protein>
    <recommendedName>
        <fullName evidence="12">Multifunctional CCA protein</fullName>
    </recommendedName>
    <domain>
        <recommendedName>
            <fullName evidence="12">CCA-adding enzyme</fullName>
            <ecNumber evidence="12">2.7.7.72</ecNumber>
        </recommendedName>
        <alternativeName>
            <fullName evidence="12">CCA tRNA nucleotidyltransferase</fullName>
        </alternativeName>
        <alternativeName>
            <fullName evidence="12">tRNA CCA-pyrophosphorylase</fullName>
        </alternativeName>
        <alternativeName>
            <fullName evidence="12">tRNA adenylyl-/cytidylyl-transferase</fullName>
        </alternativeName>
        <alternativeName>
            <fullName evidence="12">tRNA nucleotidyltransferase</fullName>
        </alternativeName>
        <alternativeName>
            <fullName evidence="12">tRNA-NT</fullName>
        </alternativeName>
    </domain>
    <domain>
        <recommendedName>
            <fullName evidence="12">2'-nucleotidase</fullName>
            <ecNumber evidence="12">3.1.3.-</ecNumber>
        </recommendedName>
    </domain>
    <domain>
        <recommendedName>
            <fullName evidence="12">2',3'-cyclic phosphodiesterase</fullName>
            <ecNumber evidence="12">3.1.4.-</ecNumber>
        </recommendedName>
    </domain>
    <domain>
        <recommendedName>
            <fullName evidence="12">Phosphatase</fullName>
        </recommendedName>
    </domain>
</protein>
<dbReference type="PANTHER" id="PTHR47545:SF1">
    <property type="entry name" value="MULTIFUNCTIONAL CCA PROTEIN"/>
    <property type="match status" value="1"/>
</dbReference>
<dbReference type="EC" id="2.7.7.72" evidence="12"/>
<dbReference type="CDD" id="cd05398">
    <property type="entry name" value="NT_ClassII-CCAase"/>
    <property type="match status" value="1"/>
</dbReference>
<keyword evidence="12" id="KW-0511">Multifunctional enzyme</keyword>
<dbReference type="RefSeq" id="WP_136850995.1">
    <property type="nucleotide sequence ID" value="NZ_SWCI01000001.1"/>
</dbReference>
<comment type="subunit">
    <text evidence="12">Monomer. Can also form homodimers and oligomers.</text>
</comment>
<dbReference type="Proteomes" id="UP000305674">
    <property type="component" value="Unassembled WGS sequence"/>
</dbReference>
<keyword evidence="3 12" id="KW-0819">tRNA processing</keyword>
<evidence type="ECO:0000256" key="2">
    <source>
        <dbReference type="ARBA" id="ARBA00022679"/>
    </source>
</evidence>
<dbReference type="InterPro" id="IPR003607">
    <property type="entry name" value="HD/PDEase_dom"/>
</dbReference>
<dbReference type="InterPro" id="IPR050124">
    <property type="entry name" value="tRNA_CCA-adding_enzyme"/>
</dbReference>
<dbReference type="HAMAP" id="MF_01262">
    <property type="entry name" value="CCA_bact_type2"/>
    <property type="match status" value="1"/>
</dbReference>
<dbReference type="OrthoDB" id="9805698at2"/>
<keyword evidence="1 12" id="KW-0533">Nickel</keyword>
<dbReference type="GO" id="GO:0001680">
    <property type="term" value="P:tRNA 3'-terminal CCA addition"/>
    <property type="evidence" value="ECO:0007669"/>
    <property type="project" value="UniProtKB-UniRule"/>
</dbReference>
<feature type="binding site" evidence="12">
    <location>
        <position position="137"/>
    </location>
    <ligand>
        <name>CTP</name>
        <dbReference type="ChEBI" id="CHEBI:37563"/>
    </ligand>
</feature>
<keyword evidence="15" id="KW-1185">Reference proteome</keyword>
<dbReference type="InterPro" id="IPR043519">
    <property type="entry name" value="NT_sf"/>
</dbReference>
<comment type="cofactor">
    <cofactor evidence="12">
        <name>Ni(2+)</name>
        <dbReference type="ChEBI" id="CHEBI:49786"/>
    </cofactor>
    <text evidence="12">Nickel for phosphatase activity.</text>
</comment>
<dbReference type="InterPro" id="IPR002646">
    <property type="entry name" value="PolA_pol_head_dom"/>
</dbReference>
<keyword evidence="7 12" id="KW-0692">RNA repair</keyword>
<dbReference type="Gene3D" id="3.30.460.10">
    <property type="entry name" value="Beta Polymerase, domain 2"/>
    <property type="match status" value="1"/>
</dbReference>
<dbReference type="InterPro" id="IPR032828">
    <property type="entry name" value="PolyA_RNA-bd"/>
</dbReference>
<dbReference type="Pfam" id="PF01966">
    <property type="entry name" value="HD"/>
    <property type="match status" value="1"/>
</dbReference>
<feature type="binding site" evidence="12">
    <location>
        <position position="11"/>
    </location>
    <ligand>
        <name>ATP</name>
        <dbReference type="ChEBI" id="CHEBI:30616"/>
    </ligand>
</feature>
<feature type="binding site" evidence="12">
    <location>
        <position position="91"/>
    </location>
    <ligand>
        <name>CTP</name>
        <dbReference type="ChEBI" id="CHEBI:37563"/>
    </ligand>
</feature>
<evidence type="ECO:0000256" key="9">
    <source>
        <dbReference type="ARBA" id="ARBA00022840"/>
    </source>
</evidence>
<organism evidence="14 15">
    <name type="scientific">Ferrimonas sediminicola</name>
    <dbReference type="NCBI Taxonomy" id="2569538"/>
    <lineage>
        <taxon>Bacteria</taxon>
        <taxon>Pseudomonadati</taxon>
        <taxon>Pseudomonadota</taxon>
        <taxon>Gammaproteobacteria</taxon>
        <taxon>Alteromonadales</taxon>
        <taxon>Ferrimonadaceae</taxon>
        <taxon>Ferrimonas</taxon>
    </lineage>
</organism>
<dbReference type="EC" id="3.1.4.-" evidence="12"/>
<comment type="catalytic activity">
    <reaction evidence="12">
        <text>a tRNA precursor + 2 CTP + ATP = a tRNA with a 3' CCA end + 3 diphosphate</text>
        <dbReference type="Rhea" id="RHEA:14433"/>
        <dbReference type="Rhea" id="RHEA-COMP:10465"/>
        <dbReference type="Rhea" id="RHEA-COMP:10468"/>
        <dbReference type="ChEBI" id="CHEBI:30616"/>
        <dbReference type="ChEBI" id="CHEBI:33019"/>
        <dbReference type="ChEBI" id="CHEBI:37563"/>
        <dbReference type="ChEBI" id="CHEBI:74896"/>
        <dbReference type="ChEBI" id="CHEBI:83071"/>
        <dbReference type="EC" id="2.7.7.72"/>
    </reaction>
</comment>
<dbReference type="PIRSF" id="PIRSF000813">
    <property type="entry name" value="CCA_bact"/>
    <property type="match status" value="1"/>
</dbReference>
<dbReference type="SUPFAM" id="SSF81301">
    <property type="entry name" value="Nucleotidyltransferase"/>
    <property type="match status" value="1"/>
</dbReference>
<dbReference type="GO" id="GO:0000049">
    <property type="term" value="F:tRNA binding"/>
    <property type="evidence" value="ECO:0007669"/>
    <property type="project" value="UniProtKB-UniRule"/>
</dbReference>
<reference evidence="14 15" key="1">
    <citation type="submission" date="2019-04" db="EMBL/GenBank/DDBJ databases">
        <authorList>
            <person name="Hwang J.C."/>
        </authorList>
    </citation>
    <scope>NUCLEOTIDE SEQUENCE [LARGE SCALE GENOMIC DNA]</scope>
    <source>
        <strain evidence="14 15">IMCC35001</strain>
    </source>
</reference>
<dbReference type="AlphaFoldDB" id="A0A4U1BL94"/>
<comment type="cofactor">
    <cofactor evidence="12">
        <name>Mg(2+)</name>
        <dbReference type="ChEBI" id="CHEBI:18420"/>
    </cofactor>
    <text evidence="12">Magnesium is required for nucleotidyltransferase activity.</text>
</comment>
<feature type="binding site" evidence="12">
    <location>
        <position position="137"/>
    </location>
    <ligand>
        <name>ATP</name>
        <dbReference type="ChEBI" id="CHEBI:30616"/>
    </ligand>
</feature>
<keyword evidence="11 12" id="KW-0694">RNA-binding</keyword>
<feature type="binding site" evidence="12">
    <location>
        <position position="140"/>
    </location>
    <ligand>
        <name>ATP</name>
        <dbReference type="ChEBI" id="CHEBI:30616"/>
    </ligand>
</feature>
<comment type="miscellaneous">
    <text evidence="12">A single active site specifically recognizes both ATP and CTP and is responsible for their addition.</text>
</comment>
<dbReference type="GO" id="GO:0004810">
    <property type="term" value="F:CCA tRNA nucleotidyltransferase activity"/>
    <property type="evidence" value="ECO:0007669"/>
    <property type="project" value="UniProtKB-UniRule"/>
</dbReference>
<gene>
    <name evidence="12" type="primary">cca</name>
    <name evidence="14" type="ORF">FCL40_02465</name>
</gene>
<dbReference type="Pfam" id="PF01743">
    <property type="entry name" value="PolyA_pol"/>
    <property type="match status" value="1"/>
</dbReference>
<keyword evidence="6 12" id="KW-0547">Nucleotide-binding</keyword>
<dbReference type="GO" id="GO:0042245">
    <property type="term" value="P:RNA repair"/>
    <property type="evidence" value="ECO:0007669"/>
    <property type="project" value="UniProtKB-KW"/>
</dbReference>
<comment type="caution">
    <text evidence="14">The sequence shown here is derived from an EMBL/GenBank/DDBJ whole genome shotgun (WGS) entry which is preliminary data.</text>
</comment>
<dbReference type="GO" id="GO:0160016">
    <property type="term" value="F:CCACCA tRNA nucleotidyltransferase activity"/>
    <property type="evidence" value="ECO:0007669"/>
    <property type="project" value="RHEA"/>
</dbReference>
<dbReference type="SUPFAM" id="SSF81891">
    <property type="entry name" value="Poly A polymerase C-terminal region-like"/>
    <property type="match status" value="1"/>
</dbReference>
<evidence type="ECO:0000313" key="15">
    <source>
        <dbReference type="Proteomes" id="UP000305674"/>
    </source>
</evidence>
<comment type="function">
    <text evidence="12">Catalyzes the addition and repair of the essential 3'-terminal CCA sequence in tRNAs without using a nucleic acid template. Adds these three nucleotides in the order of C, C, and A to the tRNA nucleotide-73, using CTP and ATP as substrates and producing inorganic pyrophosphate. tRNA 3'-terminal CCA addition is required both for tRNA processing and repair. Also involved in tRNA surveillance by mediating tandem CCA addition to generate a CCACCA at the 3' terminus of unstable tRNAs. While stable tRNAs receive only 3'-terminal CCA, unstable tRNAs are marked with CCACCA and rapidly degraded.</text>
</comment>
<keyword evidence="5 12" id="KW-0479">Metal-binding</keyword>
<evidence type="ECO:0000256" key="7">
    <source>
        <dbReference type="ARBA" id="ARBA00022800"/>
    </source>
</evidence>
<dbReference type="PANTHER" id="PTHR47545">
    <property type="entry name" value="MULTIFUNCTIONAL CCA PROTEIN"/>
    <property type="match status" value="1"/>
</dbReference>
<accession>A0A4U1BL94</accession>
<dbReference type="CDD" id="cd00077">
    <property type="entry name" value="HDc"/>
    <property type="match status" value="1"/>
</dbReference>
<dbReference type="Pfam" id="PF12627">
    <property type="entry name" value="PolyA_pol_RNAbd"/>
    <property type="match status" value="1"/>
</dbReference>
<comment type="catalytic activity">
    <reaction evidence="12">
        <text>a tRNA with a 3' CCA end + 2 CTP + ATP = a tRNA with a 3' CCACCA end + 3 diphosphate</text>
        <dbReference type="Rhea" id="RHEA:76235"/>
        <dbReference type="Rhea" id="RHEA-COMP:10468"/>
        <dbReference type="Rhea" id="RHEA-COMP:18655"/>
        <dbReference type="ChEBI" id="CHEBI:30616"/>
        <dbReference type="ChEBI" id="CHEBI:33019"/>
        <dbReference type="ChEBI" id="CHEBI:37563"/>
        <dbReference type="ChEBI" id="CHEBI:83071"/>
        <dbReference type="ChEBI" id="CHEBI:195187"/>
    </reaction>
</comment>
<keyword evidence="4 12" id="KW-0548">Nucleotidyltransferase</keyword>
<dbReference type="GO" id="GO:0000287">
    <property type="term" value="F:magnesium ion binding"/>
    <property type="evidence" value="ECO:0007669"/>
    <property type="project" value="UniProtKB-UniRule"/>
</dbReference>
<feature type="binding site" evidence="12">
    <location>
        <position position="23"/>
    </location>
    <ligand>
        <name>Mg(2+)</name>
        <dbReference type="ChEBI" id="CHEBI:18420"/>
    </ligand>
</feature>
<evidence type="ECO:0000256" key="12">
    <source>
        <dbReference type="HAMAP-Rule" id="MF_01261"/>
    </source>
</evidence>
<dbReference type="GO" id="GO:0005524">
    <property type="term" value="F:ATP binding"/>
    <property type="evidence" value="ECO:0007669"/>
    <property type="project" value="UniProtKB-UniRule"/>
</dbReference>
<evidence type="ECO:0000256" key="5">
    <source>
        <dbReference type="ARBA" id="ARBA00022723"/>
    </source>
</evidence>
<dbReference type="HAMAP" id="MF_01261">
    <property type="entry name" value="CCA_bact_type1"/>
    <property type="match status" value="1"/>
</dbReference>
<dbReference type="InterPro" id="IPR012006">
    <property type="entry name" value="CCA_bact"/>
</dbReference>
<dbReference type="PROSITE" id="PS51831">
    <property type="entry name" value="HD"/>
    <property type="match status" value="1"/>
</dbReference>
<feature type="binding site" evidence="12">
    <location>
        <position position="8"/>
    </location>
    <ligand>
        <name>CTP</name>
        <dbReference type="ChEBI" id="CHEBI:37563"/>
    </ligand>
</feature>
<evidence type="ECO:0000256" key="8">
    <source>
        <dbReference type="ARBA" id="ARBA00022801"/>
    </source>
</evidence>
<dbReference type="GO" id="GO:0016791">
    <property type="term" value="F:phosphatase activity"/>
    <property type="evidence" value="ECO:0007669"/>
    <property type="project" value="UniProtKB-UniRule"/>
</dbReference>
<feature type="binding site" evidence="12">
    <location>
        <position position="21"/>
    </location>
    <ligand>
        <name>Mg(2+)</name>
        <dbReference type="ChEBI" id="CHEBI:18420"/>
    </ligand>
</feature>
<feature type="domain" description="HD" evidence="13">
    <location>
        <begin position="228"/>
        <end position="329"/>
    </location>
</feature>
<keyword evidence="10 12" id="KW-0460">Magnesium</keyword>
<evidence type="ECO:0000256" key="10">
    <source>
        <dbReference type="ARBA" id="ARBA00022842"/>
    </source>
</evidence>
<dbReference type="NCBIfam" id="NF008137">
    <property type="entry name" value="PRK10885.1"/>
    <property type="match status" value="1"/>
</dbReference>
<evidence type="ECO:0000256" key="11">
    <source>
        <dbReference type="ARBA" id="ARBA00022884"/>
    </source>
</evidence>
<dbReference type="Gene3D" id="1.10.3090.10">
    <property type="entry name" value="cca-adding enzyme, domain 2"/>
    <property type="match status" value="1"/>
</dbReference>
<dbReference type="InterPro" id="IPR006674">
    <property type="entry name" value="HD_domain"/>
</dbReference>
<evidence type="ECO:0000259" key="13">
    <source>
        <dbReference type="PROSITE" id="PS51831"/>
    </source>
</evidence>
<feature type="binding site" evidence="12">
    <location>
        <position position="140"/>
    </location>
    <ligand>
        <name>CTP</name>
        <dbReference type="ChEBI" id="CHEBI:37563"/>
    </ligand>
</feature>
<keyword evidence="2 12" id="KW-0808">Transferase</keyword>
<name>A0A4U1BL94_9GAMM</name>
<feature type="binding site" evidence="12">
    <location>
        <position position="91"/>
    </location>
    <ligand>
        <name>ATP</name>
        <dbReference type="ChEBI" id="CHEBI:30616"/>
    </ligand>
</feature>